<accession>A0A1J8Q8N4</accession>
<gene>
    <name evidence="1" type="ORF">AZE42_06023</name>
</gene>
<keyword evidence="2" id="KW-1185">Reference proteome</keyword>
<name>A0A1J8Q8N4_9AGAM</name>
<evidence type="ECO:0000313" key="2">
    <source>
        <dbReference type="Proteomes" id="UP000183567"/>
    </source>
</evidence>
<comment type="caution">
    <text evidence="1">The sequence shown here is derived from an EMBL/GenBank/DDBJ whole genome shotgun (WGS) entry which is preliminary data.</text>
</comment>
<protein>
    <submittedName>
        <fullName evidence="1">Uncharacterized protein</fullName>
    </submittedName>
</protein>
<dbReference type="Proteomes" id="UP000183567">
    <property type="component" value="Unassembled WGS sequence"/>
</dbReference>
<dbReference type="EMBL" id="LVVM01005843">
    <property type="protein sequence ID" value="OJA09648.1"/>
    <property type="molecule type" value="Genomic_DNA"/>
</dbReference>
<evidence type="ECO:0000313" key="1">
    <source>
        <dbReference type="EMBL" id="OJA09648.1"/>
    </source>
</evidence>
<sequence>MYAIYDVDLSTPGKCMLLFSDIALGDELPGLDDSVQTRLHAVSCAQGR</sequence>
<reference evidence="1 2" key="1">
    <citation type="submission" date="2016-03" db="EMBL/GenBank/DDBJ databases">
        <title>Comparative genomics of the ectomycorrhizal sister species Rhizopogon vinicolor and Rhizopogon vesiculosus (Basidiomycota: Boletales) reveals a divergence of the mating type B locus.</title>
        <authorList>
            <person name="Mujic A.B."/>
            <person name="Kuo A."/>
            <person name="Tritt A."/>
            <person name="Lipzen A."/>
            <person name="Chen C."/>
            <person name="Johnson J."/>
            <person name="Sharma A."/>
            <person name="Barry K."/>
            <person name="Grigoriev I.V."/>
            <person name="Spatafora J.W."/>
        </authorList>
    </citation>
    <scope>NUCLEOTIDE SEQUENCE [LARGE SCALE GENOMIC DNA]</scope>
    <source>
        <strain evidence="1 2">AM-OR11-056</strain>
    </source>
</reference>
<organism evidence="1 2">
    <name type="scientific">Rhizopogon vesiculosus</name>
    <dbReference type="NCBI Taxonomy" id="180088"/>
    <lineage>
        <taxon>Eukaryota</taxon>
        <taxon>Fungi</taxon>
        <taxon>Dikarya</taxon>
        <taxon>Basidiomycota</taxon>
        <taxon>Agaricomycotina</taxon>
        <taxon>Agaricomycetes</taxon>
        <taxon>Agaricomycetidae</taxon>
        <taxon>Boletales</taxon>
        <taxon>Suillineae</taxon>
        <taxon>Rhizopogonaceae</taxon>
        <taxon>Rhizopogon</taxon>
    </lineage>
</organism>
<proteinExistence type="predicted"/>
<dbReference type="AlphaFoldDB" id="A0A1J8Q8N4"/>